<organism evidence="2 3">
    <name type="scientific">Gigaspora rosea</name>
    <dbReference type="NCBI Taxonomy" id="44941"/>
    <lineage>
        <taxon>Eukaryota</taxon>
        <taxon>Fungi</taxon>
        <taxon>Fungi incertae sedis</taxon>
        <taxon>Mucoromycota</taxon>
        <taxon>Glomeromycotina</taxon>
        <taxon>Glomeromycetes</taxon>
        <taxon>Diversisporales</taxon>
        <taxon>Gigasporaceae</taxon>
        <taxon>Gigaspora</taxon>
    </lineage>
</organism>
<sequence length="193" mass="21768">MASMFCAISFIKNASNANKYIAGTAVYRAGDDEFIEYKFKAIHSEFTPLVEEIWQNTIALIIRRFAFEKDELNVTINQYVPLNISTLGDNPTLYDLPISPTLGIFTGPIQDPAITENGQALEIRRPQTYCRKIQLTLSLYPPSHKKPPQPSQHDPNLNSIPPNIISEQMRVNQLRSSLNNIRSQKDPPNLVVA</sequence>
<accession>A0A397TVU7</accession>
<dbReference type="AlphaFoldDB" id="A0A397TVU7"/>
<reference evidence="2 3" key="1">
    <citation type="submission" date="2018-06" db="EMBL/GenBank/DDBJ databases">
        <title>Comparative genomics reveals the genomic features of Rhizophagus irregularis, R. cerebriforme, R. diaphanum and Gigaspora rosea, and their symbiotic lifestyle signature.</title>
        <authorList>
            <person name="Morin E."/>
            <person name="San Clemente H."/>
            <person name="Chen E.C.H."/>
            <person name="De La Providencia I."/>
            <person name="Hainaut M."/>
            <person name="Kuo A."/>
            <person name="Kohler A."/>
            <person name="Murat C."/>
            <person name="Tang N."/>
            <person name="Roy S."/>
            <person name="Loubradou J."/>
            <person name="Henrissat B."/>
            <person name="Grigoriev I.V."/>
            <person name="Corradi N."/>
            <person name="Roux C."/>
            <person name="Martin F.M."/>
        </authorList>
    </citation>
    <scope>NUCLEOTIDE SEQUENCE [LARGE SCALE GENOMIC DNA]</scope>
    <source>
        <strain evidence="2 3">DAOM 194757</strain>
    </source>
</reference>
<evidence type="ECO:0000256" key="1">
    <source>
        <dbReference type="SAM" id="MobiDB-lite"/>
    </source>
</evidence>
<dbReference type="EMBL" id="QKWP01002762">
    <property type="protein sequence ID" value="RIB02245.1"/>
    <property type="molecule type" value="Genomic_DNA"/>
</dbReference>
<dbReference type="Proteomes" id="UP000266673">
    <property type="component" value="Unassembled WGS sequence"/>
</dbReference>
<name>A0A397TVU7_9GLOM</name>
<protein>
    <submittedName>
        <fullName evidence="2">Uncharacterized protein</fullName>
    </submittedName>
</protein>
<comment type="caution">
    <text evidence="2">The sequence shown here is derived from an EMBL/GenBank/DDBJ whole genome shotgun (WGS) entry which is preliminary data.</text>
</comment>
<dbReference type="OrthoDB" id="2442106at2759"/>
<evidence type="ECO:0000313" key="3">
    <source>
        <dbReference type="Proteomes" id="UP000266673"/>
    </source>
</evidence>
<gene>
    <name evidence="2" type="ORF">C2G38_2228365</name>
</gene>
<proteinExistence type="predicted"/>
<evidence type="ECO:0000313" key="2">
    <source>
        <dbReference type="EMBL" id="RIB02245.1"/>
    </source>
</evidence>
<keyword evidence="3" id="KW-1185">Reference proteome</keyword>
<feature type="region of interest" description="Disordered" evidence="1">
    <location>
        <begin position="141"/>
        <end position="162"/>
    </location>
</feature>